<accession>A0A6N6JAP7</accession>
<protein>
    <submittedName>
        <fullName evidence="7">Rhomboid family intramembrane serine protease</fullName>
    </submittedName>
</protein>
<organism evidence="7 8">
    <name type="scientific">Litoreibacter roseus</name>
    <dbReference type="NCBI Taxonomy" id="2601869"/>
    <lineage>
        <taxon>Bacteria</taxon>
        <taxon>Pseudomonadati</taxon>
        <taxon>Pseudomonadota</taxon>
        <taxon>Alphaproteobacteria</taxon>
        <taxon>Rhodobacterales</taxon>
        <taxon>Roseobacteraceae</taxon>
        <taxon>Litoreibacter</taxon>
    </lineage>
</organism>
<keyword evidence="4 5" id="KW-0472">Membrane</keyword>
<feature type="transmembrane region" description="Helical" evidence="5">
    <location>
        <begin position="115"/>
        <end position="133"/>
    </location>
</feature>
<keyword evidence="7" id="KW-0645">Protease</keyword>
<comment type="caution">
    <text evidence="7">The sequence shown here is derived from an EMBL/GenBank/DDBJ whole genome shotgun (WGS) entry which is preliminary data.</text>
</comment>
<keyword evidence="7" id="KW-0378">Hydrolase</keyword>
<feature type="domain" description="Peptidase S54 rhomboid" evidence="6">
    <location>
        <begin position="74"/>
        <end position="214"/>
    </location>
</feature>
<evidence type="ECO:0000256" key="3">
    <source>
        <dbReference type="ARBA" id="ARBA00022989"/>
    </source>
</evidence>
<feature type="transmembrane region" description="Helical" evidence="5">
    <location>
        <begin position="172"/>
        <end position="194"/>
    </location>
</feature>
<evidence type="ECO:0000259" key="6">
    <source>
        <dbReference type="Pfam" id="PF01694"/>
    </source>
</evidence>
<dbReference type="OrthoDB" id="7836448at2"/>
<feature type="transmembrane region" description="Helical" evidence="5">
    <location>
        <begin position="55"/>
        <end position="72"/>
    </location>
</feature>
<dbReference type="AlphaFoldDB" id="A0A6N6JAP7"/>
<proteinExistence type="predicted"/>
<evidence type="ECO:0000256" key="2">
    <source>
        <dbReference type="ARBA" id="ARBA00022692"/>
    </source>
</evidence>
<keyword evidence="8" id="KW-1185">Reference proteome</keyword>
<keyword evidence="3 5" id="KW-1133">Transmembrane helix</keyword>
<evidence type="ECO:0000256" key="4">
    <source>
        <dbReference type="ARBA" id="ARBA00023136"/>
    </source>
</evidence>
<name>A0A6N6JAP7_9RHOB</name>
<evidence type="ECO:0000256" key="5">
    <source>
        <dbReference type="SAM" id="Phobius"/>
    </source>
</evidence>
<gene>
    <name evidence="7" type="ORF">KIN_03850</name>
</gene>
<dbReference type="InterPro" id="IPR022764">
    <property type="entry name" value="Peptidase_S54_rhomboid_dom"/>
</dbReference>
<dbReference type="EMBL" id="BLJE01000001">
    <property type="protein sequence ID" value="GFE63311.1"/>
    <property type="molecule type" value="Genomic_DNA"/>
</dbReference>
<feature type="transmembrane region" description="Helical" evidence="5">
    <location>
        <begin position="20"/>
        <end position="43"/>
    </location>
</feature>
<dbReference type="GO" id="GO:0004252">
    <property type="term" value="F:serine-type endopeptidase activity"/>
    <property type="evidence" value="ECO:0007669"/>
    <property type="project" value="InterPro"/>
</dbReference>
<sequence>MYDPNANVSPFNALPPAVVGLAMIMGAVELVLQIGALGFAGAGGIGWRIAAIQDYAFLGPVWTQMLELGLFPPEHMMRFVTFPFIHGSLLHAAFGVVIVLAIGKSVGEVFSSWSFLAVFFLSSIFGALVYAALTDTNAALFGAYPGGYGLIGAFTFLLWTRLAAVGENTMRAFTLIGFLLGIQLVFGVLFGSGLDWIADVAGFAAGFGLSFLVSPGGWARVLSKLRQR</sequence>
<comment type="subcellular location">
    <subcellularLocation>
        <location evidence="1">Membrane</location>
        <topology evidence="1">Multi-pass membrane protein</topology>
    </subcellularLocation>
</comment>
<feature type="transmembrane region" description="Helical" evidence="5">
    <location>
        <begin position="139"/>
        <end position="160"/>
    </location>
</feature>
<feature type="transmembrane region" description="Helical" evidence="5">
    <location>
        <begin position="200"/>
        <end position="222"/>
    </location>
</feature>
<dbReference type="GO" id="GO:0006508">
    <property type="term" value="P:proteolysis"/>
    <property type="evidence" value="ECO:0007669"/>
    <property type="project" value="UniProtKB-KW"/>
</dbReference>
<reference evidence="7 8" key="1">
    <citation type="submission" date="2019-12" db="EMBL/GenBank/DDBJ databases">
        <title>Litoreibacter badius sp. nov., a novel bacteriochlorophyll a-containing bacterium in the genus Litoreibacter.</title>
        <authorList>
            <person name="Kanamuro M."/>
            <person name="Takabe Y."/>
            <person name="Mori K."/>
            <person name="Takaichi S."/>
            <person name="Hanada S."/>
        </authorList>
    </citation>
    <scope>NUCLEOTIDE SEQUENCE [LARGE SCALE GENOMIC DNA]</scope>
    <source>
        <strain evidence="7 8">K6</strain>
    </source>
</reference>
<evidence type="ECO:0000256" key="1">
    <source>
        <dbReference type="ARBA" id="ARBA00004141"/>
    </source>
</evidence>
<dbReference type="Pfam" id="PF01694">
    <property type="entry name" value="Rhomboid"/>
    <property type="match status" value="1"/>
</dbReference>
<evidence type="ECO:0000313" key="7">
    <source>
        <dbReference type="EMBL" id="GFE63311.1"/>
    </source>
</evidence>
<feature type="transmembrane region" description="Helical" evidence="5">
    <location>
        <begin position="84"/>
        <end position="103"/>
    </location>
</feature>
<dbReference type="SUPFAM" id="SSF144091">
    <property type="entry name" value="Rhomboid-like"/>
    <property type="match status" value="1"/>
</dbReference>
<dbReference type="RefSeq" id="WP_159804257.1">
    <property type="nucleotide sequence ID" value="NZ_BLJE01000001.1"/>
</dbReference>
<dbReference type="InterPro" id="IPR035952">
    <property type="entry name" value="Rhomboid-like_sf"/>
</dbReference>
<dbReference type="Proteomes" id="UP000436822">
    <property type="component" value="Unassembled WGS sequence"/>
</dbReference>
<dbReference type="GO" id="GO:0016020">
    <property type="term" value="C:membrane"/>
    <property type="evidence" value="ECO:0007669"/>
    <property type="project" value="UniProtKB-SubCell"/>
</dbReference>
<dbReference type="Gene3D" id="1.20.1540.10">
    <property type="entry name" value="Rhomboid-like"/>
    <property type="match status" value="1"/>
</dbReference>
<keyword evidence="2 5" id="KW-0812">Transmembrane</keyword>
<evidence type="ECO:0000313" key="8">
    <source>
        <dbReference type="Proteomes" id="UP000436822"/>
    </source>
</evidence>